<dbReference type="Proteomes" id="UP001362999">
    <property type="component" value="Unassembled WGS sequence"/>
</dbReference>
<sequence length="224" mass="25715">MRRPFIPSTPDNSKTVGPRHRPVSPEIRGNDIQPELLGMAATFRFPVSRGCFSATQSKGGILFAQKFCLASDELDILADIRIRLKEDQENFLRTTRLKSLRKKRNSARCPLKCTTQSVDELIPKLRSIWGEVEHDRLKSRTEDARENAQSHSTLSTGLRRLGTNTVSKGAQRSVRKPDNGYGSYPTEHINKRIFVVVRATFHRRRLARWEHDPYLLFTCTNEIR</sequence>
<feature type="region of interest" description="Disordered" evidence="1">
    <location>
        <begin position="1"/>
        <end position="29"/>
    </location>
</feature>
<dbReference type="EMBL" id="JAWWNJ010000071">
    <property type="protein sequence ID" value="KAK7007423.1"/>
    <property type="molecule type" value="Genomic_DNA"/>
</dbReference>
<dbReference type="AlphaFoldDB" id="A0AAW0AEI4"/>
<comment type="caution">
    <text evidence="2">The sequence shown here is derived from an EMBL/GenBank/DDBJ whole genome shotgun (WGS) entry which is preliminary data.</text>
</comment>
<keyword evidence="3" id="KW-1185">Reference proteome</keyword>
<protein>
    <submittedName>
        <fullName evidence="2">Uncharacterized protein</fullName>
    </submittedName>
</protein>
<gene>
    <name evidence="2" type="ORF">R3P38DRAFT_2792825</name>
</gene>
<evidence type="ECO:0000313" key="3">
    <source>
        <dbReference type="Proteomes" id="UP001362999"/>
    </source>
</evidence>
<name>A0AAW0AEI4_9AGAR</name>
<proteinExistence type="predicted"/>
<evidence type="ECO:0000256" key="1">
    <source>
        <dbReference type="SAM" id="MobiDB-lite"/>
    </source>
</evidence>
<reference evidence="2 3" key="1">
    <citation type="journal article" date="2024" name="J Genomics">
        <title>Draft genome sequencing and assembly of Favolaschia claudopus CIRM-BRFM 2984 isolated from oak limbs.</title>
        <authorList>
            <person name="Navarro D."/>
            <person name="Drula E."/>
            <person name="Chaduli D."/>
            <person name="Cazenave R."/>
            <person name="Ahrendt S."/>
            <person name="Wang J."/>
            <person name="Lipzen A."/>
            <person name="Daum C."/>
            <person name="Barry K."/>
            <person name="Grigoriev I.V."/>
            <person name="Favel A."/>
            <person name="Rosso M.N."/>
            <person name="Martin F."/>
        </authorList>
    </citation>
    <scope>NUCLEOTIDE SEQUENCE [LARGE SCALE GENOMIC DNA]</scope>
    <source>
        <strain evidence="2 3">CIRM-BRFM 2984</strain>
    </source>
</reference>
<evidence type="ECO:0000313" key="2">
    <source>
        <dbReference type="EMBL" id="KAK7007423.1"/>
    </source>
</evidence>
<accession>A0AAW0AEI4</accession>
<organism evidence="2 3">
    <name type="scientific">Favolaschia claudopus</name>
    <dbReference type="NCBI Taxonomy" id="2862362"/>
    <lineage>
        <taxon>Eukaryota</taxon>
        <taxon>Fungi</taxon>
        <taxon>Dikarya</taxon>
        <taxon>Basidiomycota</taxon>
        <taxon>Agaricomycotina</taxon>
        <taxon>Agaricomycetes</taxon>
        <taxon>Agaricomycetidae</taxon>
        <taxon>Agaricales</taxon>
        <taxon>Marasmiineae</taxon>
        <taxon>Mycenaceae</taxon>
        <taxon>Favolaschia</taxon>
    </lineage>
</organism>